<accession>A0ABQ5HHG9</accession>
<evidence type="ECO:0000313" key="1">
    <source>
        <dbReference type="EMBL" id="GJT86831.1"/>
    </source>
</evidence>
<name>A0ABQ5HHG9_9ASTR</name>
<reference evidence="1" key="1">
    <citation type="journal article" date="2022" name="Int. J. Mol. Sci.">
        <title>Draft Genome of Tanacetum Coccineum: Genomic Comparison of Closely Related Tanacetum-Family Plants.</title>
        <authorList>
            <person name="Yamashiro T."/>
            <person name="Shiraishi A."/>
            <person name="Nakayama K."/>
            <person name="Satake H."/>
        </authorList>
    </citation>
    <scope>NUCLEOTIDE SEQUENCE</scope>
</reference>
<proteinExistence type="predicted"/>
<comment type="caution">
    <text evidence="1">The sequence shown here is derived from an EMBL/GenBank/DDBJ whole genome shotgun (WGS) entry which is preliminary data.</text>
</comment>
<dbReference type="EMBL" id="BQNB010019584">
    <property type="protein sequence ID" value="GJT86831.1"/>
    <property type="molecule type" value="Genomic_DNA"/>
</dbReference>
<reference evidence="1" key="2">
    <citation type="submission" date="2022-01" db="EMBL/GenBank/DDBJ databases">
        <authorList>
            <person name="Yamashiro T."/>
            <person name="Shiraishi A."/>
            <person name="Satake H."/>
            <person name="Nakayama K."/>
        </authorList>
    </citation>
    <scope>NUCLEOTIDE SEQUENCE</scope>
</reference>
<organism evidence="1 2">
    <name type="scientific">Tanacetum coccineum</name>
    <dbReference type="NCBI Taxonomy" id="301880"/>
    <lineage>
        <taxon>Eukaryota</taxon>
        <taxon>Viridiplantae</taxon>
        <taxon>Streptophyta</taxon>
        <taxon>Embryophyta</taxon>
        <taxon>Tracheophyta</taxon>
        <taxon>Spermatophyta</taxon>
        <taxon>Magnoliopsida</taxon>
        <taxon>eudicotyledons</taxon>
        <taxon>Gunneridae</taxon>
        <taxon>Pentapetalae</taxon>
        <taxon>asterids</taxon>
        <taxon>campanulids</taxon>
        <taxon>Asterales</taxon>
        <taxon>Asteraceae</taxon>
        <taxon>Asteroideae</taxon>
        <taxon>Anthemideae</taxon>
        <taxon>Anthemidinae</taxon>
        <taxon>Tanacetum</taxon>
    </lineage>
</organism>
<keyword evidence="2" id="KW-1185">Reference proteome</keyword>
<protein>
    <submittedName>
        <fullName evidence="1">Uncharacterized protein</fullName>
    </submittedName>
</protein>
<dbReference type="Proteomes" id="UP001151760">
    <property type="component" value="Unassembled WGS sequence"/>
</dbReference>
<gene>
    <name evidence="1" type="ORF">Tco_1068548</name>
</gene>
<sequence length="207" mass="23203">MEAMMEERRIFKCWIYNHTTNGHQFTMSNRHQELASPEQTASGKDFSNPLMADSLPKTIWKLREMLQDLRKIMMLVKHGLLSVTIVRGRAYGKAVHSAKEAKEFGMVQGKDVVDHGVTDVQDTQTTITHNVAFQTDDLDSYDSDCDDISLAKAILMANLSSYDSDVLSEIPSQTFCPSKLLPPCHNNFDESQLQSKPILLNTPAAPS</sequence>
<evidence type="ECO:0000313" key="2">
    <source>
        <dbReference type="Proteomes" id="UP001151760"/>
    </source>
</evidence>